<sequence>MKNIHISILPEQQKSLFNIILKQDWISSFYLAGGTALGFHIGHRQSIDFDFFTQNKFDSSAIIQNLKSIGTFDLFDQSEDTINGSLDNVKILFFRYAYPLLVDLHSFKRLLIADMLDIALMKLEAIAGRGSKKDFIDLYFLLQYFSTKELFENYSLKYGIEIGNHYHLLKSLLYFKDAEHQPMPIMIKNIKWEEIKAEIVNQIKESQIITF</sequence>
<dbReference type="InterPro" id="IPR014942">
    <property type="entry name" value="AbiEii"/>
</dbReference>
<reference evidence="2" key="1">
    <citation type="submission" date="2012-11" db="EMBL/GenBank/DDBJ databases">
        <authorList>
            <person name="Lucero-Rivera Y.E."/>
            <person name="Tovar-Ramirez D."/>
        </authorList>
    </citation>
    <scope>NUCLEOTIDE SEQUENCE [LARGE SCALE GENOMIC DNA]</scope>
    <source>
        <strain evidence="2">Araruama</strain>
    </source>
</reference>
<dbReference type="AlphaFoldDB" id="A0A1V1NYX4"/>
<evidence type="ECO:0008006" key="3">
    <source>
        <dbReference type="Google" id="ProtNLM"/>
    </source>
</evidence>
<name>A0A1V1NYX4_9BACT</name>
<gene>
    <name evidence="1" type="ORF">OMM_04951</name>
</gene>
<dbReference type="Proteomes" id="UP000189670">
    <property type="component" value="Unassembled WGS sequence"/>
</dbReference>
<proteinExistence type="predicted"/>
<evidence type="ECO:0000313" key="2">
    <source>
        <dbReference type="Proteomes" id="UP000189670"/>
    </source>
</evidence>
<dbReference type="EMBL" id="ATBP01001216">
    <property type="protein sequence ID" value="ETR67780.1"/>
    <property type="molecule type" value="Genomic_DNA"/>
</dbReference>
<organism evidence="1 2">
    <name type="scientific">Candidatus Magnetoglobus multicellularis str. Araruama</name>
    <dbReference type="NCBI Taxonomy" id="890399"/>
    <lineage>
        <taxon>Bacteria</taxon>
        <taxon>Pseudomonadati</taxon>
        <taxon>Thermodesulfobacteriota</taxon>
        <taxon>Desulfobacteria</taxon>
        <taxon>Desulfobacterales</taxon>
        <taxon>Desulfobacteraceae</taxon>
        <taxon>Candidatus Magnetoglobus</taxon>
    </lineage>
</organism>
<protein>
    <recommendedName>
        <fullName evidence="3">Nucleotidyl transferase AbiEii/AbiGii toxin family protein</fullName>
    </recommendedName>
</protein>
<dbReference type="Pfam" id="PF08843">
    <property type="entry name" value="AbiEii"/>
    <property type="match status" value="1"/>
</dbReference>
<accession>A0A1V1NYX4</accession>
<evidence type="ECO:0000313" key="1">
    <source>
        <dbReference type="EMBL" id="ETR67780.1"/>
    </source>
</evidence>
<comment type="caution">
    <text evidence="1">The sequence shown here is derived from an EMBL/GenBank/DDBJ whole genome shotgun (WGS) entry which is preliminary data.</text>
</comment>